<feature type="region of interest" description="Disordered" evidence="1">
    <location>
        <begin position="1"/>
        <end position="40"/>
    </location>
</feature>
<feature type="domain" description="eCIS core" evidence="2">
    <location>
        <begin position="83"/>
        <end position="148"/>
    </location>
</feature>
<proteinExistence type="predicted"/>
<keyword evidence="4" id="KW-1185">Reference proteome</keyword>
<reference evidence="3 4" key="1">
    <citation type="submission" date="2020-08" db="EMBL/GenBank/DDBJ databases">
        <title>Genomic Encyclopedia of Type Strains, Phase III (KMG-III): the genomes of soil and plant-associated and newly described type strains.</title>
        <authorList>
            <person name="Whitman W."/>
        </authorList>
    </citation>
    <scope>NUCLEOTIDE SEQUENCE [LARGE SCALE GENOMIC DNA]</scope>
    <source>
        <strain evidence="3 4">CECT 8234</strain>
    </source>
</reference>
<feature type="compositionally biased region" description="Polar residues" evidence="1">
    <location>
        <begin position="63"/>
        <end position="74"/>
    </location>
</feature>
<protein>
    <recommendedName>
        <fullName evidence="2">eCIS core domain-containing protein</fullName>
    </recommendedName>
</protein>
<gene>
    <name evidence="3" type="ORF">FHS16_001452</name>
</gene>
<accession>A0A7W5C656</accession>
<sequence>MVSQRMDKNKAGGTGAEKSLFNSTAGSQSAEVAPAQQVSGMQPSALLQLQSKIGNRGVTQLMKAQTGNQSQQTIQKKDNHTGMPDGLKSGVENLSGLAMDDVKVHYNSAKPSGVNALAYAQGSDIHIGPGQEKHLPHEAWHVAQQKQGRVKPTVQLKDAVINDDAGLEHEADVMGAKAAKTASSK</sequence>
<evidence type="ECO:0000256" key="1">
    <source>
        <dbReference type="SAM" id="MobiDB-lite"/>
    </source>
</evidence>
<dbReference type="Proteomes" id="UP000518605">
    <property type="component" value="Unassembled WGS sequence"/>
</dbReference>
<comment type="caution">
    <text evidence="3">The sequence shown here is derived from an EMBL/GenBank/DDBJ whole genome shotgun (WGS) entry which is preliminary data.</text>
</comment>
<evidence type="ECO:0000313" key="4">
    <source>
        <dbReference type="Proteomes" id="UP000518605"/>
    </source>
</evidence>
<dbReference type="Pfam" id="PF13699">
    <property type="entry name" value="eCIS_core"/>
    <property type="match status" value="1"/>
</dbReference>
<dbReference type="InterPro" id="IPR025295">
    <property type="entry name" value="eCIS_core_dom"/>
</dbReference>
<name>A0A7W5C656_9BACL</name>
<feature type="compositionally biased region" description="Polar residues" evidence="1">
    <location>
        <begin position="20"/>
        <end position="40"/>
    </location>
</feature>
<organism evidence="3 4">
    <name type="scientific">Paenibacillus endophyticus</name>
    <dbReference type="NCBI Taxonomy" id="1294268"/>
    <lineage>
        <taxon>Bacteria</taxon>
        <taxon>Bacillati</taxon>
        <taxon>Bacillota</taxon>
        <taxon>Bacilli</taxon>
        <taxon>Bacillales</taxon>
        <taxon>Paenibacillaceae</taxon>
        <taxon>Paenibacillus</taxon>
    </lineage>
</organism>
<evidence type="ECO:0000313" key="3">
    <source>
        <dbReference type="EMBL" id="MBB3151409.1"/>
    </source>
</evidence>
<dbReference type="AlphaFoldDB" id="A0A7W5C656"/>
<dbReference type="EMBL" id="JACHXW010000003">
    <property type="protein sequence ID" value="MBB3151409.1"/>
    <property type="molecule type" value="Genomic_DNA"/>
</dbReference>
<feature type="compositionally biased region" description="Basic and acidic residues" evidence="1">
    <location>
        <begin position="1"/>
        <end position="10"/>
    </location>
</feature>
<evidence type="ECO:0000259" key="2">
    <source>
        <dbReference type="Pfam" id="PF13699"/>
    </source>
</evidence>
<feature type="region of interest" description="Disordered" evidence="1">
    <location>
        <begin position="63"/>
        <end position="92"/>
    </location>
</feature>
<dbReference type="RefSeq" id="WP_221226277.1">
    <property type="nucleotide sequence ID" value="NZ_CBCSLB010000002.1"/>
</dbReference>